<feature type="chain" id="PRO_5013633297" evidence="2">
    <location>
        <begin position="25"/>
        <end position="351"/>
    </location>
</feature>
<feature type="compositionally biased region" description="Low complexity" evidence="1">
    <location>
        <begin position="134"/>
        <end position="143"/>
    </location>
</feature>
<evidence type="ECO:0000313" key="3">
    <source>
        <dbReference type="EMBL" id="PIA13152.1"/>
    </source>
</evidence>
<feature type="compositionally biased region" description="Low complexity" evidence="1">
    <location>
        <begin position="165"/>
        <end position="182"/>
    </location>
</feature>
<keyword evidence="2" id="KW-0732">Signal</keyword>
<dbReference type="Proteomes" id="UP000242474">
    <property type="component" value="Unassembled WGS sequence"/>
</dbReference>
<feature type="signal peptide" evidence="2">
    <location>
        <begin position="1"/>
        <end position="24"/>
    </location>
</feature>
<feature type="compositionally biased region" description="Polar residues" evidence="1">
    <location>
        <begin position="154"/>
        <end position="163"/>
    </location>
</feature>
<organism evidence="3 4">
    <name type="scientific">Coemansia reversa (strain ATCC 12441 / NRRL 1564)</name>
    <dbReference type="NCBI Taxonomy" id="763665"/>
    <lineage>
        <taxon>Eukaryota</taxon>
        <taxon>Fungi</taxon>
        <taxon>Fungi incertae sedis</taxon>
        <taxon>Zoopagomycota</taxon>
        <taxon>Kickxellomycotina</taxon>
        <taxon>Kickxellomycetes</taxon>
        <taxon>Kickxellales</taxon>
        <taxon>Kickxellaceae</taxon>
        <taxon>Coemansia</taxon>
    </lineage>
</organism>
<name>A0A2G5B2A7_COERN</name>
<evidence type="ECO:0000313" key="4">
    <source>
        <dbReference type="Proteomes" id="UP000242474"/>
    </source>
</evidence>
<evidence type="ECO:0000256" key="1">
    <source>
        <dbReference type="SAM" id="MobiDB-lite"/>
    </source>
</evidence>
<feature type="region of interest" description="Disordered" evidence="1">
    <location>
        <begin position="90"/>
        <end position="319"/>
    </location>
</feature>
<dbReference type="EMBL" id="KZ303546">
    <property type="protein sequence ID" value="PIA13152.1"/>
    <property type="molecule type" value="Genomic_DNA"/>
</dbReference>
<feature type="compositionally biased region" description="Acidic residues" evidence="1">
    <location>
        <begin position="91"/>
        <end position="113"/>
    </location>
</feature>
<dbReference type="AlphaFoldDB" id="A0A2G5B2A7"/>
<dbReference type="OrthoDB" id="10522829at2759"/>
<gene>
    <name evidence="3" type="ORF">COEREDRAFT_99739</name>
</gene>
<keyword evidence="4" id="KW-1185">Reference proteome</keyword>
<reference evidence="3 4" key="1">
    <citation type="journal article" date="2015" name="Genome Biol. Evol.">
        <title>Phylogenomic analyses indicate that early fungi evolved digesting cell walls of algal ancestors of land plants.</title>
        <authorList>
            <person name="Chang Y."/>
            <person name="Wang S."/>
            <person name="Sekimoto S."/>
            <person name="Aerts A.L."/>
            <person name="Choi C."/>
            <person name="Clum A."/>
            <person name="LaButti K.M."/>
            <person name="Lindquist E.A."/>
            <person name="Yee Ngan C."/>
            <person name="Ohm R.A."/>
            <person name="Salamov A.A."/>
            <person name="Grigoriev I.V."/>
            <person name="Spatafora J.W."/>
            <person name="Berbee M.L."/>
        </authorList>
    </citation>
    <scope>NUCLEOTIDE SEQUENCE [LARGE SCALE GENOMIC DNA]</scope>
    <source>
        <strain evidence="3 4">NRRL 1564</strain>
    </source>
</reference>
<feature type="compositionally biased region" description="Polar residues" evidence="1">
    <location>
        <begin position="256"/>
        <end position="284"/>
    </location>
</feature>
<sequence>MRSNNLSLLALLPTLVAILKFTYADSNPLNDLNQDTVSVSSNTSPSDVFIEEEVNADDEGMYPLSDLNNESIFFEETSIDFNVLINLQEQGSDDEECTDPTNPTDDDNCEEDEYLNKPDDQVTSLPYCDELDDSTSSSVDTTSELPYCDDTGVINPNDSTTDLPSGDSNNGESSSGQEGDSGIKPVPSSNVDTGTGEVDYGGWNGSSDTCEDDNGGWNSPTYEDVGAGGTDVANDTDPTYTMPPNTEPAGTDGNGDVNNTENVNSTDDANGNDGSNNTENTGDVDNTEDSGDTNDSKDPGVGDNPDADENQYMSDDAPDSAAMSYMNMRMSSNVITAIVSAIVAFTFKDFL</sequence>
<evidence type="ECO:0000256" key="2">
    <source>
        <dbReference type="SAM" id="SignalP"/>
    </source>
</evidence>
<accession>A0A2G5B2A7</accession>
<proteinExistence type="predicted"/>
<protein>
    <submittedName>
        <fullName evidence="3">Uncharacterized protein</fullName>
    </submittedName>
</protein>